<organism evidence="1 2">
    <name type="scientific">Moschus moschiferus</name>
    <name type="common">Siberian musk deer</name>
    <name type="synonym">Moschus sibiricus</name>
    <dbReference type="NCBI Taxonomy" id="68415"/>
    <lineage>
        <taxon>Eukaryota</taxon>
        <taxon>Metazoa</taxon>
        <taxon>Chordata</taxon>
        <taxon>Craniata</taxon>
        <taxon>Vertebrata</taxon>
        <taxon>Euteleostomi</taxon>
        <taxon>Mammalia</taxon>
        <taxon>Eutheria</taxon>
        <taxon>Laurasiatheria</taxon>
        <taxon>Artiodactyla</taxon>
        <taxon>Ruminantia</taxon>
        <taxon>Pecora</taxon>
        <taxon>Moschidae</taxon>
        <taxon>Moschus</taxon>
    </lineage>
</organism>
<dbReference type="Gene3D" id="1.25.40.730">
    <property type="match status" value="1"/>
</dbReference>
<sequence>MQYASEAKDSELVKSSYSGFCRKKEECSGVCLFACFHLLWSDVILETAWRHSITYFAMLHFIQGNSFNILFTWAFLLPTSFLKNCLILNLL</sequence>
<evidence type="ECO:0000313" key="1">
    <source>
        <dbReference type="Ensembl" id="ENSMMSP00000024173.1"/>
    </source>
</evidence>
<protein>
    <submittedName>
        <fullName evidence="1">Uncharacterized protein</fullName>
    </submittedName>
</protein>
<evidence type="ECO:0000313" key="2">
    <source>
        <dbReference type="Proteomes" id="UP000694544"/>
    </source>
</evidence>
<dbReference type="Proteomes" id="UP000694544">
    <property type="component" value="Unplaced"/>
</dbReference>
<reference evidence="1" key="1">
    <citation type="submission" date="2025-08" db="UniProtKB">
        <authorList>
            <consortium name="Ensembl"/>
        </authorList>
    </citation>
    <scope>IDENTIFICATION</scope>
</reference>
<name>A0A8C6E1G3_MOSMO</name>
<dbReference type="Ensembl" id="ENSMMST00000026723.1">
    <property type="protein sequence ID" value="ENSMMSP00000024173.1"/>
    <property type="gene ID" value="ENSMMSG00000018205.1"/>
</dbReference>
<accession>A0A8C6E1G3</accession>
<keyword evidence="2" id="KW-1185">Reference proteome</keyword>
<proteinExistence type="predicted"/>
<dbReference type="AlphaFoldDB" id="A0A8C6E1G3"/>
<reference evidence="1" key="2">
    <citation type="submission" date="2025-09" db="UniProtKB">
        <authorList>
            <consortium name="Ensembl"/>
        </authorList>
    </citation>
    <scope>IDENTIFICATION</scope>
</reference>